<keyword evidence="1" id="KW-0677">Repeat</keyword>
<feature type="repeat" description="ANK" evidence="3">
    <location>
        <begin position="175"/>
        <end position="207"/>
    </location>
</feature>
<accession>A0A1Y1X5A2</accession>
<dbReference type="Pfam" id="PF00023">
    <property type="entry name" value="Ank"/>
    <property type="match status" value="1"/>
</dbReference>
<evidence type="ECO:0000256" key="1">
    <source>
        <dbReference type="ARBA" id="ARBA00022737"/>
    </source>
</evidence>
<dbReference type="SUPFAM" id="SSF48403">
    <property type="entry name" value="Ankyrin repeat"/>
    <property type="match status" value="1"/>
</dbReference>
<dbReference type="PANTHER" id="PTHR24198:SF165">
    <property type="entry name" value="ANKYRIN REPEAT-CONTAINING PROTEIN-RELATED"/>
    <property type="match status" value="1"/>
</dbReference>
<proteinExistence type="predicted"/>
<dbReference type="PROSITE" id="PS50088">
    <property type="entry name" value="ANK_REPEAT"/>
    <property type="match status" value="4"/>
</dbReference>
<dbReference type="SMART" id="SM00248">
    <property type="entry name" value="ANK"/>
    <property type="match status" value="9"/>
</dbReference>
<evidence type="ECO:0000256" key="2">
    <source>
        <dbReference type="ARBA" id="ARBA00023043"/>
    </source>
</evidence>
<gene>
    <name evidence="4" type="ORF">BCR32DRAFT_204200</name>
</gene>
<dbReference type="AlphaFoldDB" id="A0A1Y1X5A2"/>
<dbReference type="InterPro" id="IPR002110">
    <property type="entry name" value="Ankyrin_rpt"/>
</dbReference>
<reference evidence="4 5" key="2">
    <citation type="submission" date="2016-08" db="EMBL/GenBank/DDBJ databases">
        <title>Pervasive Adenine N6-methylation of Active Genes in Fungi.</title>
        <authorList>
            <consortium name="DOE Joint Genome Institute"/>
            <person name="Mondo S.J."/>
            <person name="Dannebaum R.O."/>
            <person name="Kuo R.C."/>
            <person name="Labutti K."/>
            <person name="Haridas S."/>
            <person name="Kuo A."/>
            <person name="Salamov A."/>
            <person name="Ahrendt S.R."/>
            <person name="Lipzen A."/>
            <person name="Sullivan W."/>
            <person name="Andreopoulos W.B."/>
            <person name="Clum A."/>
            <person name="Lindquist E."/>
            <person name="Daum C."/>
            <person name="Ramamoorthy G.K."/>
            <person name="Gryganskyi A."/>
            <person name="Culley D."/>
            <person name="Magnuson J.K."/>
            <person name="James T.Y."/>
            <person name="O'Malley M.A."/>
            <person name="Stajich J.E."/>
            <person name="Spatafora J.W."/>
            <person name="Visel A."/>
            <person name="Grigoriev I.V."/>
        </authorList>
    </citation>
    <scope>NUCLEOTIDE SEQUENCE [LARGE SCALE GENOMIC DNA]</scope>
    <source>
        <strain evidence="4 5">S4</strain>
    </source>
</reference>
<protein>
    <submittedName>
        <fullName evidence="4">Ankyrin</fullName>
    </submittedName>
</protein>
<keyword evidence="2 3" id="KW-0040">ANK repeat</keyword>
<dbReference type="PROSITE" id="PS50297">
    <property type="entry name" value="ANK_REP_REGION"/>
    <property type="match status" value="3"/>
</dbReference>
<dbReference type="Gene3D" id="1.25.40.20">
    <property type="entry name" value="Ankyrin repeat-containing domain"/>
    <property type="match status" value="1"/>
</dbReference>
<organism evidence="4 5">
    <name type="scientific">Anaeromyces robustus</name>
    <dbReference type="NCBI Taxonomy" id="1754192"/>
    <lineage>
        <taxon>Eukaryota</taxon>
        <taxon>Fungi</taxon>
        <taxon>Fungi incertae sedis</taxon>
        <taxon>Chytridiomycota</taxon>
        <taxon>Chytridiomycota incertae sedis</taxon>
        <taxon>Neocallimastigomycetes</taxon>
        <taxon>Neocallimastigales</taxon>
        <taxon>Neocallimastigaceae</taxon>
        <taxon>Anaeromyces</taxon>
    </lineage>
</organism>
<dbReference type="STRING" id="1754192.A0A1Y1X5A2"/>
<evidence type="ECO:0000313" key="4">
    <source>
        <dbReference type="EMBL" id="ORX80979.1"/>
    </source>
</evidence>
<feature type="repeat" description="ANK" evidence="3">
    <location>
        <begin position="141"/>
        <end position="173"/>
    </location>
</feature>
<feature type="repeat" description="ANK" evidence="3">
    <location>
        <begin position="276"/>
        <end position="308"/>
    </location>
</feature>
<evidence type="ECO:0000256" key="3">
    <source>
        <dbReference type="PROSITE-ProRule" id="PRU00023"/>
    </source>
</evidence>
<feature type="repeat" description="ANK" evidence="3">
    <location>
        <begin position="35"/>
        <end position="67"/>
    </location>
</feature>
<dbReference type="PANTHER" id="PTHR24198">
    <property type="entry name" value="ANKYRIN REPEAT AND PROTEIN KINASE DOMAIN-CONTAINING PROTEIN"/>
    <property type="match status" value="1"/>
</dbReference>
<dbReference type="OrthoDB" id="2129435at2759"/>
<dbReference type="InterPro" id="IPR036770">
    <property type="entry name" value="Ankyrin_rpt-contain_sf"/>
</dbReference>
<sequence length="340" mass="38866">MNGNTPITLAYKLEHFEIFRFLVKNIDILNKKDANGNSILYYTINECDVNNTKYLINNGIDVNFQDKFGNSALHISIYKKNREIINTLLQNKNIILNTVNRRGESPLITIIKINDYKIKDNEDIIKELIKRGSGVNFVDNAGNSPLVYAVQKQSLPIVKLLIKKGANVNFILRRSKKSILMYAMELGGVDIVKHIVKSGADINYKNDKGMSILKMAIEINNNKDIFEYLIKYNVNNCYTGEICENEIIQRIIIKNRLDLIKILVNNNLDINNPDDQGETAINYAVRNKSIDILKYLVANGADVHNINNIGQSIEEINYICNYDNNWNAYNKICNIIKSNK</sequence>
<comment type="caution">
    <text evidence="4">The sequence shown here is derived from an EMBL/GenBank/DDBJ whole genome shotgun (WGS) entry which is preliminary data.</text>
</comment>
<dbReference type="EMBL" id="MCFG01000130">
    <property type="protein sequence ID" value="ORX80979.1"/>
    <property type="molecule type" value="Genomic_DNA"/>
</dbReference>
<name>A0A1Y1X5A2_9FUNG</name>
<dbReference type="Pfam" id="PF12796">
    <property type="entry name" value="Ank_2"/>
    <property type="match status" value="3"/>
</dbReference>
<reference evidence="4 5" key="1">
    <citation type="submission" date="2016-08" db="EMBL/GenBank/DDBJ databases">
        <title>A Parts List for Fungal Cellulosomes Revealed by Comparative Genomics.</title>
        <authorList>
            <consortium name="DOE Joint Genome Institute"/>
            <person name="Haitjema C.H."/>
            <person name="Gilmore S.P."/>
            <person name="Henske J.K."/>
            <person name="Solomon K.V."/>
            <person name="De Groot R."/>
            <person name="Kuo A."/>
            <person name="Mondo S.J."/>
            <person name="Salamov A.A."/>
            <person name="Labutti K."/>
            <person name="Zhao Z."/>
            <person name="Chiniquy J."/>
            <person name="Barry K."/>
            <person name="Brewer H.M."/>
            <person name="Purvine S.O."/>
            <person name="Wright A.T."/>
            <person name="Boxma B."/>
            <person name="Van Alen T."/>
            <person name="Hackstein J.H."/>
            <person name="Baker S.E."/>
            <person name="Grigoriev I.V."/>
            <person name="O'Malley M.A."/>
        </authorList>
    </citation>
    <scope>NUCLEOTIDE SEQUENCE [LARGE SCALE GENOMIC DNA]</scope>
    <source>
        <strain evidence="4 5">S4</strain>
    </source>
</reference>
<keyword evidence="5" id="KW-1185">Reference proteome</keyword>
<dbReference type="Proteomes" id="UP000193944">
    <property type="component" value="Unassembled WGS sequence"/>
</dbReference>
<evidence type="ECO:0000313" key="5">
    <source>
        <dbReference type="Proteomes" id="UP000193944"/>
    </source>
</evidence>